<dbReference type="Gene3D" id="3.80.10.10">
    <property type="entry name" value="Ribonuclease Inhibitor"/>
    <property type="match status" value="1"/>
</dbReference>
<gene>
    <name evidence="1" type="ORF">IEO21_09200</name>
</gene>
<name>A0A8H7TYG5_9APHY</name>
<organism evidence="1 2">
    <name type="scientific">Rhodonia placenta</name>
    <dbReference type="NCBI Taxonomy" id="104341"/>
    <lineage>
        <taxon>Eukaryota</taxon>
        <taxon>Fungi</taxon>
        <taxon>Dikarya</taxon>
        <taxon>Basidiomycota</taxon>
        <taxon>Agaricomycotina</taxon>
        <taxon>Agaricomycetes</taxon>
        <taxon>Polyporales</taxon>
        <taxon>Adustoporiaceae</taxon>
        <taxon>Rhodonia</taxon>
    </lineage>
</organism>
<evidence type="ECO:0000313" key="2">
    <source>
        <dbReference type="Proteomes" id="UP000639403"/>
    </source>
</evidence>
<dbReference type="Proteomes" id="UP000639403">
    <property type="component" value="Unassembled WGS sequence"/>
</dbReference>
<dbReference type="AlphaFoldDB" id="A0A8H7TYG5"/>
<comment type="caution">
    <text evidence="1">The sequence shown here is derived from an EMBL/GenBank/DDBJ whole genome shotgun (WGS) entry which is preliminary data.</text>
</comment>
<dbReference type="EMBL" id="JADOXO010000406">
    <property type="protein sequence ID" value="KAF9805091.1"/>
    <property type="molecule type" value="Genomic_DNA"/>
</dbReference>
<accession>A0A8H7TYG5</accession>
<evidence type="ECO:0008006" key="3">
    <source>
        <dbReference type="Google" id="ProtNLM"/>
    </source>
</evidence>
<reference evidence="1" key="1">
    <citation type="submission" date="2020-11" db="EMBL/GenBank/DDBJ databases">
        <authorList>
            <person name="Koelle M."/>
            <person name="Horta M.A.C."/>
            <person name="Nowrousian M."/>
            <person name="Ohm R.A."/>
            <person name="Benz P."/>
            <person name="Pilgard A."/>
        </authorList>
    </citation>
    <scope>NUCLEOTIDE SEQUENCE</scope>
    <source>
        <strain evidence="1">FPRL280</strain>
    </source>
</reference>
<proteinExistence type="predicted"/>
<dbReference type="InterPro" id="IPR032675">
    <property type="entry name" value="LRR_dom_sf"/>
</dbReference>
<reference evidence="1" key="2">
    <citation type="journal article" name="Front. Microbiol.">
        <title>Degradative Capacity of Two Strains of Rhodonia placenta: From Phenotype to Genotype.</title>
        <authorList>
            <person name="Kolle M."/>
            <person name="Horta M.A.C."/>
            <person name="Nowrousian M."/>
            <person name="Ohm R.A."/>
            <person name="Benz J.P."/>
            <person name="Pilgard A."/>
        </authorList>
    </citation>
    <scope>NUCLEOTIDE SEQUENCE</scope>
    <source>
        <strain evidence="1">FPRL280</strain>
    </source>
</reference>
<protein>
    <recommendedName>
        <fullName evidence="3">F-box domain-containing protein</fullName>
    </recommendedName>
</protein>
<evidence type="ECO:0000313" key="1">
    <source>
        <dbReference type="EMBL" id="KAF9805091.1"/>
    </source>
</evidence>
<sequence>MPFMQRVIDNEALCFKVLTNIYADGRGAGTLASLCATCRLLQKRGMPILWKSMKSLVPLLKLLPPKNWYEAQEDDGRNVLETYNDSNITLAIFATFIGKTLVTSTIRHYVQCIVGPFIDHVQLELVDHDPETVHGIVAGFARLATRTPLFHVDVSLESSTPGPHALRAISLLSPIASVTSAGPGFRNLHTWKLSIPTVNDANIFLKSISWKCLTELDIELQEESDLFPIFDILSERHIGLQHLRLEIHTGKRKDDQLRCSVDRYSLEPLRNLCDLLTLSICGGHIDLDPIAIKEIAENLPKLQVLRLLPRHPGSPPLPLSAMHYLAEHCPELTRIGLRVQACFFEHLVVDPLLAKHPDICSFRSKSKVTALRFDDSPIDSQACMIETVFELLIKWFPCLTCVFADYGVVPRESTNGWSKVTNLVVKSIPERQKALMTAASSARLA</sequence>